<feature type="domain" description="Pyruvate carboxyltransferase" evidence="8">
    <location>
        <begin position="30"/>
        <end position="310"/>
    </location>
</feature>
<evidence type="ECO:0000256" key="2">
    <source>
        <dbReference type="ARBA" id="ARBA00009405"/>
    </source>
</evidence>
<evidence type="ECO:0000256" key="5">
    <source>
        <dbReference type="ARBA" id="ARBA00023239"/>
    </source>
</evidence>
<dbReference type="SUPFAM" id="SSF51569">
    <property type="entry name" value="Aldolase"/>
    <property type="match status" value="1"/>
</dbReference>
<keyword evidence="5" id="KW-0456">Lyase</keyword>
<evidence type="ECO:0000259" key="8">
    <source>
        <dbReference type="PROSITE" id="PS50991"/>
    </source>
</evidence>
<dbReference type="GO" id="GO:0046872">
    <property type="term" value="F:metal ion binding"/>
    <property type="evidence" value="ECO:0007669"/>
    <property type="project" value="UniProtKB-KW"/>
</dbReference>
<evidence type="ECO:0000256" key="7">
    <source>
        <dbReference type="SAM" id="MobiDB-lite"/>
    </source>
</evidence>
<evidence type="ECO:0000256" key="6">
    <source>
        <dbReference type="ARBA" id="ARBA00049877"/>
    </source>
</evidence>
<accession>A0A4Q9M8D7</accession>
<dbReference type="InterPro" id="IPR013785">
    <property type="entry name" value="Aldolase_TIM"/>
</dbReference>
<dbReference type="InterPro" id="IPR043594">
    <property type="entry name" value="HMGL"/>
</dbReference>
<protein>
    <recommendedName>
        <fullName evidence="3">hydroxymethylglutaryl-CoA lyase</fullName>
        <ecNumber evidence="3">4.1.3.4</ecNumber>
    </recommendedName>
</protein>
<sequence>MIAKHAARLLLRTRPTCAARTYATQARECVRIVEVGPRDGLQNESAVIPPAVKVELVNRLTEAGTEIIEAGSFVSPKWVPQMAGTAEVIKHMQRREGLHYPVLVPNLKGLEILLDLLAQQPKGEVPYTDEIAIFTAATDAFCKANTNCTIKESLERLTAVTARAAKEGLRVRGYVSVVIDCPYSGKVDPVIVRDVTKALLEMGCYEVSLGDTVGTGNPTTVGKMLETVIGGSSDISPSVLAGHYHDTFGMGVSNILTSLDYGLRTFDSSVGGLGGCPYSPGATGNVATEDVLYALQGSRFHAPGDLAKIAEVGSWISKQLNRTNASRVGKALEARRERERVEKERERDGGSAESVSAKL</sequence>
<dbReference type="OMA" id="FQMRNTH"/>
<evidence type="ECO:0000313" key="9">
    <source>
        <dbReference type="EMBL" id="TBU23360.1"/>
    </source>
</evidence>
<dbReference type="GO" id="GO:0006552">
    <property type="term" value="P:L-leucine catabolic process"/>
    <property type="evidence" value="ECO:0007669"/>
    <property type="project" value="TreeGrafter"/>
</dbReference>
<evidence type="ECO:0000256" key="4">
    <source>
        <dbReference type="ARBA" id="ARBA00022723"/>
    </source>
</evidence>
<dbReference type="NCBIfam" id="NF004283">
    <property type="entry name" value="PRK05692.1"/>
    <property type="match status" value="1"/>
</dbReference>
<proteinExistence type="inferred from homology"/>
<dbReference type="InterPro" id="IPR000891">
    <property type="entry name" value="PYR_CT"/>
</dbReference>
<dbReference type="PANTHER" id="PTHR42738">
    <property type="entry name" value="HYDROXYMETHYLGLUTARYL-COA LYASE"/>
    <property type="match status" value="1"/>
</dbReference>
<dbReference type="PANTHER" id="PTHR42738:SF7">
    <property type="entry name" value="HYDROXYMETHYLGLUTARYL-COA LYASE"/>
    <property type="match status" value="1"/>
</dbReference>
<name>A0A4Q9M8D7_9APHY</name>
<dbReference type="GO" id="GO:0046951">
    <property type="term" value="P:ketone body biosynthetic process"/>
    <property type="evidence" value="ECO:0007669"/>
    <property type="project" value="TreeGrafter"/>
</dbReference>
<dbReference type="OrthoDB" id="1905920at2759"/>
<evidence type="ECO:0000313" key="11">
    <source>
        <dbReference type="Proteomes" id="UP000292082"/>
    </source>
</evidence>
<dbReference type="UniPathway" id="UPA00896">
    <property type="reaction ID" value="UER00863"/>
</dbReference>
<organism evidence="9">
    <name type="scientific">Dichomitus squalens</name>
    <dbReference type="NCBI Taxonomy" id="114155"/>
    <lineage>
        <taxon>Eukaryota</taxon>
        <taxon>Fungi</taxon>
        <taxon>Dikarya</taxon>
        <taxon>Basidiomycota</taxon>
        <taxon>Agaricomycotina</taxon>
        <taxon>Agaricomycetes</taxon>
        <taxon>Polyporales</taxon>
        <taxon>Polyporaceae</taxon>
        <taxon>Dichomitus</taxon>
    </lineage>
</organism>
<dbReference type="PROSITE" id="PS50991">
    <property type="entry name" value="PYR_CT"/>
    <property type="match status" value="1"/>
</dbReference>
<dbReference type="STRING" id="114155.A0A4Q9M8D7"/>
<dbReference type="Proteomes" id="UP000292957">
    <property type="component" value="Unassembled WGS sequence"/>
</dbReference>
<dbReference type="AlphaFoldDB" id="A0A4Q9M8D7"/>
<dbReference type="Gene3D" id="3.20.20.70">
    <property type="entry name" value="Aldolase class I"/>
    <property type="match status" value="1"/>
</dbReference>
<dbReference type="EMBL" id="ML143507">
    <property type="protein sequence ID" value="TBU23360.1"/>
    <property type="molecule type" value="Genomic_DNA"/>
</dbReference>
<dbReference type="Pfam" id="PF00682">
    <property type="entry name" value="HMGL-like"/>
    <property type="match status" value="1"/>
</dbReference>
<dbReference type="EMBL" id="ML145110">
    <property type="protein sequence ID" value="TBU59761.1"/>
    <property type="molecule type" value="Genomic_DNA"/>
</dbReference>
<gene>
    <name evidence="10" type="ORF">BD310DRAFT_876417</name>
    <name evidence="9" type="ORF">BD311DRAFT_768606</name>
</gene>
<reference evidence="9 11" key="1">
    <citation type="submission" date="2019-01" db="EMBL/GenBank/DDBJ databases">
        <title>Draft genome sequences of three monokaryotic isolates of the white-rot basidiomycete fungus Dichomitus squalens.</title>
        <authorList>
            <consortium name="DOE Joint Genome Institute"/>
            <person name="Lopez S.C."/>
            <person name="Andreopoulos B."/>
            <person name="Pangilinan J."/>
            <person name="Lipzen A."/>
            <person name="Riley R."/>
            <person name="Ahrendt S."/>
            <person name="Ng V."/>
            <person name="Barry K."/>
            <person name="Daum C."/>
            <person name="Grigoriev I.V."/>
            <person name="Hilden K.S."/>
            <person name="Makela M.R."/>
            <person name="de Vries R.P."/>
        </authorList>
    </citation>
    <scope>NUCLEOTIDE SEQUENCE [LARGE SCALE GENOMIC DNA]</scope>
    <source>
        <strain evidence="10 11">CBS 464.89</strain>
        <strain evidence="9">OM18370.1</strain>
    </source>
</reference>
<comment type="catalytic activity">
    <reaction evidence="6">
        <text>(3S)-3-hydroxy-3-methylglutaryl-CoA = acetoacetate + acetyl-CoA</text>
        <dbReference type="Rhea" id="RHEA:24404"/>
        <dbReference type="ChEBI" id="CHEBI:13705"/>
        <dbReference type="ChEBI" id="CHEBI:43074"/>
        <dbReference type="ChEBI" id="CHEBI:57288"/>
        <dbReference type="EC" id="4.1.3.4"/>
    </reaction>
</comment>
<comment type="pathway">
    <text evidence="1">Metabolic intermediate metabolism; (S)-3-hydroxy-3-methylglutaryl-CoA degradation; acetoacetate from (S)-3-hydroxy-3-methylglutaryl-CoA: step 1/1.</text>
</comment>
<feature type="region of interest" description="Disordered" evidence="7">
    <location>
        <begin position="326"/>
        <end position="359"/>
    </location>
</feature>
<evidence type="ECO:0000313" key="10">
    <source>
        <dbReference type="EMBL" id="TBU59761.1"/>
    </source>
</evidence>
<dbReference type="FunFam" id="3.20.20.70:FF:000201">
    <property type="entry name" value="Hydroxymethylglutaryl-CoA lyase"/>
    <property type="match status" value="1"/>
</dbReference>
<dbReference type="GO" id="GO:0004419">
    <property type="term" value="F:hydroxymethylglutaryl-CoA lyase activity"/>
    <property type="evidence" value="ECO:0007669"/>
    <property type="project" value="UniProtKB-EC"/>
</dbReference>
<comment type="similarity">
    <text evidence="2">Belongs to the HMG-CoA lyase family.</text>
</comment>
<keyword evidence="11" id="KW-1185">Reference proteome</keyword>
<dbReference type="Proteomes" id="UP000292082">
    <property type="component" value="Unassembled WGS sequence"/>
</dbReference>
<feature type="compositionally biased region" description="Basic and acidic residues" evidence="7">
    <location>
        <begin position="330"/>
        <end position="350"/>
    </location>
</feature>
<dbReference type="CDD" id="cd07938">
    <property type="entry name" value="DRE_TIM_HMGL"/>
    <property type="match status" value="1"/>
</dbReference>
<dbReference type="EC" id="4.1.3.4" evidence="3"/>
<evidence type="ECO:0000256" key="3">
    <source>
        <dbReference type="ARBA" id="ARBA00012910"/>
    </source>
</evidence>
<keyword evidence="4" id="KW-0479">Metal-binding</keyword>
<evidence type="ECO:0000256" key="1">
    <source>
        <dbReference type="ARBA" id="ARBA00005143"/>
    </source>
</evidence>